<proteinExistence type="predicted"/>
<name>A0A2S8FUU0_9BACT</name>
<gene>
    <name evidence="1" type="ORF">C5Y83_08235</name>
</gene>
<evidence type="ECO:0000313" key="2">
    <source>
        <dbReference type="Proteomes" id="UP000238322"/>
    </source>
</evidence>
<evidence type="ECO:0000313" key="1">
    <source>
        <dbReference type="EMBL" id="PQO35913.1"/>
    </source>
</evidence>
<dbReference type="RefSeq" id="WP_105329202.1">
    <property type="nucleotide sequence ID" value="NZ_PUHY01000006.1"/>
</dbReference>
<accession>A0A2S8FUU0</accession>
<dbReference type="EMBL" id="PUHY01000006">
    <property type="protein sequence ID" value="PQO35913.1"/>
    <property type="molecule type" value="Genomic_DNA"/>
</dbReference>
<sequence>MTTHQELVEALTTIITRESAEGCPMAHLQLIEPAIRRWMSYARRNKKAKHPDWEHRVHDLEKGLRTLFPDHHYDAACLRHLTESFAETLENLLR</sequence>
<dbReference type="OrthoDB" id="9892321at2"/>
<dbReference type="Proteomes" id="UP000238322">
    <property type="component" value="Unassembled WGS sequence"/>
</dbReference>
<organism evidence="1 2">
    <name type="scientific">Blastopirellula marina</name>
    <dbReference type="NCBI Taxonomy" id="124"/>
    <lineage>
        <taxon>Bacteria</taxon>
        <taxon>Pseudomonadati</taxon>
        <taxon>Planctomycetota</taxon>
        <taxon>Planctomycetia</taxon>
        <taxon>Pirellulales</taxon>
        <taxon>Pirellulaceae</taxon>
        <taxon>Blastopirellula</taxon>
    </lineage>
</organism>
<dbReference type="AlphaFoldDB" id="A0A2S8FUU0"/>
<reference evidence="1 2" key="1">
    <citation type="submission" date="2018-02" db="EMBL/GenBank/DDBJ databases">
        <title>Comparative genomes isolates from brazilian mangrove.</title>
        <authorList>
            <person name="Araujo J.E."/>
            <person name="Taketani R.G."/>
            <person name="Silva M.C.P."/>
            <person name="Loureco M.V."/>
            <person name="Andreote F.D."/>
        </authorList>
    </citation>
    <scope>NUCLEOTIDE SEQUENCE [LARGE SCALE GENOMIC DNA]</scope>
    <source>
        <strain evidence="1 2">Hex-1 MGV</strain>
    </source>
</reference>
<comment type="caution">
    <text evidence="1">The sequence shown here is derived from an EMBL/GenBank/DDBJ whole genome shotgun (WGS) entry which is preliminary data.</text>
</comment>
<protein>
    <submittedName>
        <fullName evidence="1">Uncharacterized protein</fullName>
    </submittedName>
</protein>